<gene>
    <name evidence="1" type="ORF">GCM10012278_45460</name>
</gene>
<dbReference type="AlphaFoldDB" id="A0A918E7I1"/>
<keyword evidence="2" id="KW-1185">Reference proteome</keyword>
<dbReference type="Proteomes" id="UP000660745">
    <property type="component" value="Unassembled WGS sequence"/>
</dbReference>
<proteinExistence type="predicted"/>
<evidence type="ECO:0000313" key="1">
    <source>
        <dbReference type="EMBL" id="GGP09504.1"/>
    </source>
</evidence>
<evidence type="ECO:0000313" key="2">
    <source>
        <dbReference type="Proteomes" id="UP000660745"/>
    </source>
</evidence>
<reference evidence="1" key="1">
    <citation type="journal article" date="2014" name="Int. J. Syst. Evol. Microbiol.">
        <title>Complete genome sequence of Corynebacterium casei LMG S-19264T (=DSM 44701T), isolated from a smear-ripened cheese.</title>
        <authorList>
            <consortium name="US DOE Joint Genome Institute (JGI-PGF)"/>
            <person name="Walter F."/>
            <person name="Albersmeier A."/>
            <person name="Kalinowski J."/>
            <person name="Ruckert C."/>
        </authorList>
    </citation>
    <scope>NUCLEOTIDE SEQUENCE</scope>
    <source>
        <strain evidence="1">CGMCC 4.7430</strain>
    </source>
</reference>
<reference evidence="1" key="2">
    <citation type="submission" date="2020-09" db="EMBL/GenBank/DDBJ databases">
        <authorList>
            <person name="Sun Q."/>
            <person name="Zhou Y."/>
        </authorList>
    </citation>
    <scope>NUCLEOTIDE SEQUENCE</scope>
    <source>
        <strain evidence="1">CGMCC 4.7430</strain>
    </source>
</reference>
<protein>
    <recommendedName>
        <fullName evidence="3">NifU family protein</fullName>
    </recommendedName>
</protein>
<sequence>MEEREVAERVRRVEALLEVADERAVELAGALLELYGEALSRVMATVSAVSAVSAPLPAPGSPVSAPGAASVSAVSASGAVEGLVERVAADELVSHLLLLHGLHPVEARVRVERAAERVAGAAAEVVEVGPGVARVRLRRAAKGCGSSRGALGSALEAAVRDAAPEIERVEIEVVDSAPPAVVIPVEELFRAPVRGPSGMPA</sequence>
<name>A0A918E7I1_9ACTN</name>
<dbReference type="Gene3D" id="3.30.300.130">
    <property type="entry name" value="Fe-S cluster assembly (FSCA)"/>
    <property type="match status" value="1"/>
</dbReference>
<comment type="caution">
    <text evidence="1">The sequence shown here is derived from an EMBL/GenBank/DDBJ whole genome shotgun (WGS) entry which is preliminary data.</text>
</comment>
<dbReference type="EMBL" id="BMNK01000007">
    <property type="protein sequence ID" value="GGP09504.1"/>
    <property type="molecule type" value="Genomic_DNA"/>
</dbReference>
<dbReference type="RefSeq" id="WP_189140678.1">
    <property type="nucleotide sequence ID" value="NZ_BMNK01000007.1"/>
</dbReference>
<evidence type="ECO:0008006" key="3">
    <source>
        <dbReference type="Google" id="ProtNLM"/>
    </source>
</evidence>
<dbReference type="InterPro" id="IPR034904">
    <property type="entry name" value="FSCA_dom_sf"/>
</dbReference>
<organism evidence="1 2">
    <name type="scientific">Nonomuraea glycinis</name>
    <dbReference type="NCBI Taxonomy" id="2047744"/>
    <lineage>
        <taxon>Bacteria</taxon>
        <taxon>Bacillati</taxon>
        <taxon>Actinomycetota</taxon>
        <taxon>Actinomycetes</taxon>
        <taxon>Streptosporangiales</taxon>
        <taxon>Streptosporangiaceae</taxon>
        <taxon>Nonomuraea</taxon>
    </lineage>
</organism>
<accession>A0A918E7I1</accession>